<dbReference type="AlphaFoldDB" id="A0A0M9BJP8"/>
<keyword evidence="1" id="KW-0472">Membrane</keyword>
<feature type="transmembrane region" description="Helical" evidence="1">
    <location>
        <begin position="26"/>
        <end position="42"/>
    </location>
</feature>
<keyword evidence="1" id="KW-0812">Transmembrane</keyword>
<evidence type="ECO:0000313" key="3">
    <source>
        <dbReference type="Proteomes" id="UP000037688"/>
    </source>
</evidence>
<keyword evidence="3" id="KW-1185">Reference proteome</keyword>
<reference evidence="2 3" key="1">
    <citation type="submission" date="2015-08" db="EMBL/GenBank/DDBJ databases">
        <title>Draft genome sequence of cellulolytic and xylanolytic Paenibacillus sp. A59, isolated from a decaying forest soil from Patagonia, Argentina.</title>
        <authorList>
            <person name="Ghio S."/>
            <person name="Caceres A.M."/>
            <person name="Talia P."/>
            <person name="Grasso D."/>
            <person name="Campos E."/>
        </authorList>
    </citation>
    <scope>NUCLEOTIDE SEQUENCE [LARGE SCALE GENOMIC DNA]</scope>
    <source>
        <strain evidence="2 3">A59</strain>
    </source>
</reference>
<organism evidence="2 3">
    <name type="scientific">Paenibacillus xylanivorans</name>
    <dbReference type="NCBI Taxonomy" id="1705561"/>
    <lineage>
        <taxon>Bacteria</taxon>
        <taxon>Bacillati</taxon>
        <taxon>Bacillota</taxon>
        <taxon>Bacilli</taxon>
        <taxon>Bacillales</taxon>
        <taxon>Paenibacillaceae</taxon>
        <taxon>Paenibacillus</taxon>
    </lineage>
</organism>
<keyword evidence="1" id="KW-1133">Transmembrane helix</keyword>
<dbReference type="Proteomes" id="UP000037688">
    <property type="component" value="Unassembled WGS sequence"/>
</dbReference>
<evidence type="ECO:0000256" key="1">
    <source>
        <dbReference type="SAM" id="Phobius"/>
    </source>
</evidence>
<protein>
    <submittedName>
        <fullName evidence="2">Uncharacterized protein</fullName>
    </submittedName>
</protein>
<dbReference type="OrthoDB" id="2628840at2"/>
<sequence length="64" mass="7571">MIKWFHWRIPPLWLQDHLEFGPAKRHAAAIHMLMCVFMILFLNTKKAPARNKVLFAYPIYSSCA</sequence>
<name>A0A0M9BJP8_9BACL</name>
<dbReference type="EMBL" id="LITU01000083">
    <property type="protein sequence ID" value="KOY12702.1"/>
    <property type="molecule type" value="Genomic_DNA"/>
</dbReference>
<dbReference type="RefSeq" id="WP_053784312.1">
    <property type="nucleotide sequence ID" value="NZ_LITU01000083.1"/>
</dbReference>
<proteinExistence type="predicted"/>
<comment type="caution">
    <text evidence="2">The sequence shown here is derived from an EMBL/GenBank/DDBJ whole genome shotgun (WGS) entry which is preliminary data.</text>
</comment>
<evidence type="ECO:0000313" key="2">
    <source>
        <dbReference type="EMBL" id="KOY12702.1"/>
    </source>
</evidence>
<accession>A0A0M9BJP8</accession>
<dbReference type="PATRIC" id="fig|1705561.3.peg.6412"/>
<gene>
    <name evidence="2" type="ORF">AMS66_30330</name>
</gene>